<sequence>MKTQFWRYKITYKKTLFQNMLLLKPDPIQYTRGKWPKLNKKRAGFYATK</sequence>
<organism evidence="1 2">
    <name type="scientific">Heyndrickxia coagulans</name>
    <name type="common">Weizmannia coagulans</name>
    <dbReference type="NCBI Taxonomy" id="1398"/>
    <lineage>
        <taxon>Bacteria</taxon>
        <taxon>Bacillati</taxon>
        <taxon>Bacillota</taxon>
        <taxon>Bacilli</taxon>
        <taxon>Bacillales</taxon>
        <taxon>Bacillaceae</taxon>
        <taxon>Heyndrickxia</taxon>
    </lineage>
</organism>
<dbReference type="AlphaFoldDB" id="A0A133KAD2"/>
<comment type="caution">
    <text evidence="1">The sequence shown here is derived from an EMBL/GenBank/DDBJ whole genome shotgun (WGS) entry which is preliminary data.</text>
</comment>
<dbReference type="EMBL" id="LRPN01000197">
    <property type="protein sequence ID" value="KWZ76503.1"/>
    <property type="molecule type" value="Genomic_DNA"/>
</dbReference>
<name>A0A133KAD2_HEYCO</name>
<gene>
    <name evidence="1" type="ORF">HMPREF3213_03753</name>
</gene>
<evidence type="ECO:0000313" key="2">
    <source>
        <dbReference type="Proteomes" id="UP000070376"/>
    </source>
</evidence>
<reference evidence="2" key="1">
    <citation type="submission" date="2016-01" db="EMBL/GenBank/DDBJ databases">
        <authorList>
            <person name="Mitreva M."/>
            <person name="Pepin K.H."/>
            <person name="Mihindukulasuriya K.A."/>
            <person name="Fulton R."/>
            <person name="Fronick C."/>
            <person name="O'Laughlin M."/>
            <person name="Miner T."/>
            <person name="Herter B."/>
            <person name="Rosa B.A."/>
            <person name="Cordes M."/>
            <person name="Tomlinson C."/>
            <person name="Wollam A."/>
            <person name="Palsikar V.B."/>
            <person name="Mardis E.R."/>
            <person name="Wilson R.K."/>
        </authorList>
    </citation>
    <scope>NUCLEOTIDE SEQUENCE [LARGE SCALE GENOMIC DNA]</scope>
    <source>
        <strain evidence="2">GED7749B</strain>
    </source>
</reference>
<accession>A0A133KAD2</accession>
<evidence type="ECO:0000313" key="1">
    <source>
        <dbReference type="EMBL" id="KWZ76503.1"/>
    </source>
</evidence>
<proteinExistence type="predicted"/>
<dbReference type="Proteomes" id="UP000070376">
    <property type="component" value="Unassembled WGS sequence"/>
</dbReference>
<protein>
    <submittedName>
        <fullName evidence="1">Uncharacterized protein</fullName>
    </submittedName>
</protein>